<feature type="compositionally biased region" description="Basic and acidic residues" evidence="5">
    <location>
        <begin position="1"/>
        <end position="10"/>
    </location>
</feature>
<dbReference type="SUPFAM" id="SSF52540">
    <property type="entry name" value="P-loop containing nucleoside triphosphate hydrolases"/>
    <property type="match status" value="1"/>
</dbReference>
<reference evidence="7" key="1">
    <citation type="submission" date="2019-12" db="EMBL/GenBank/DDBJ databases">
        <title>Genome sequence of Babesia ovis.</title>
        <authorList>
            <person name="Yamagishi J."/>
            <person name="Sevinc F."/>
            <person name="Xuan X."/>
        </authorList>
    </citation>
    <scope>NUCLEOTIDE SEQUENCE</scope>
    <source>
        <strain evidence="7">Selcuk</strain>
    </source>
</reference>
<dbReference type="InterPro" id="IPR001208">
    <property type="entry name" value="MCM_dom"/>
</dbReference>
<comment type="caution">
    <text evidence="7">The sequence shown here is derived from an EMBL/GenBank/DDBJ whole genome shotgun (WGS) entry which is preliminary data.</text>
</comment>
<dbReference type="OrthoDB" id="1882346at2759"/>
<dbReference type="SMART" id="SM00382">
    <property type="entry name" value="AAA"/>
    <property type="match status" value="1"/>
</dbReference>
<dbReference type="InterPro" id="IPR003593">
    <property type="entry name" value="AAA+_ATPase"/>
</dbReference>
<protein>
    <submittedName>
        <fullName evidence="7">DNA replication licensing factor</fullName>
    </submittedName>
</protein>
<dbReference type="GO" id="GO:0042555">
    <property type="term" value="C:MCM complex"/>
    <property type="evidence" value="ECO:0007669"/>
    <property type="project" value="TreeGrafter"/>
</dbReference>
<feature type="region of interest" description="Disordered" evidence="5">
    <location>
        <begin position="835"/>
        <end position="891"/>
    </location>
</feature>
<keyword evidence="8" id="KW-1185">Reference proteome</keyword>
<evidence type="ECO:0000256" key="4">
    <source>
        <dbReference type="RuleBase" id="RU004070"/>
    </source>
</evidence>
<feature type="region of interest" description="Disordered" evidence="5">
    <location>
        <begin position="40"/>
        <end position="65"/>
    </location>
</feature>
<sequence length="962" mass="106685">MRGYVRRETGDSSPSQRSSLTTDRLLTVSELGTSKSLGSLSETFTSRAPGYTSNLGGSTHTSRSDVERQRQLEHMHQQILAEYEGARETLMAYQRSYRAAVERFLSFASENKQIYSKVMDLHQQVEKAFEKNQDSTSAQLAVHLRVIVNVSMLYLRNEGSSSSLAQMLIKSPYMTYQAFQDAVQEVWRAQSSKLSVEPPKLGICGWLGRHHVTPRGLCSSMINTLTAVEGVVNKCSSVYPKLSQSVYVGEPIYDMLHESEKTVHLRQHYDLTDFTKTLKDNGLPPSADPEGKVVYRQEIGLSSYRNYQTFVIQETPEDSFTGQMPRYVSVIVQDDLCNIVQCGDRVRVWGVYRAGCGRADDTNSGIGRGYLVANYVAIRNKLSTKLSNEITDEDRNKFKQLAQSGDCLNILTRSMAPSICGHEIVKRGLLLSLVGGPESDESSDHRIRGDIHVLLVGDPGCGKSQMLRFVMNLLPGTVSTTGRGSTGVGLTAAVVVDQDTGERRVEGGAMVMGDRRVVCIDEFDKMQPGDRVAIHEVMEQQTVTVAKAGIHTTLNARCTVMAAANPLYGCWSEDMDVSQQLCFERSLISRFDLIFVVRDAATEVEDERIAEAVLRNLTQKSKVISTNKTPAQSGRLSGTPSCVIQPIEGDMNQVAFANATFDGFHWEEQWTPISSGSSARSKKAKSSGKGADSFLKSRSEMTYIDCEGVEHDIVDSAFLRKYIHYCKHLYYREMEAMEGWNPCPEISEVARRAIVSLYSQLRARAQQSEKQRLKLPQAVTPRTLEAIIRLCIAHTKLQMKRWVTTDCVAAVGKLLNYTLFGDAYDVCEVEVTSDSEFEDEPQENASPKRTRARRSAASDTAAEAPAAAITAGRSTRSSAATSSVSAQAGDSSDAHNEHTIALLSCLRKLDTGDGVDLSDLYIEFSRSVRMSMEEFKSFLQKLHNQEPSPIVYSEEAYMVFSC</sequence>
<dbReference type="Pfam" id="PF00493">
    <property type="entry name" value="MCM"/>
    <property type="match status" value="1"/>
</dbReference>
<evidence type="ECO:0000313" key="7">
    <source>
        <dbReference type="EMBL" id="GFE53914.1"/>
    </source>
</evidence>
<evidence type="ECO:0000313" key="8">
    <source>
        <dbReference type="Proteomes" id="UP001057455"/>
    </source>
</evidence>
<evidence type="ECO:0000256" key="2">
    <source>
        <dbReference type="ARBA" id="ARBA00022840"/>
    </source>
</evidence>
<comment type="similarity">
    <text evidence="4">Belongs to the MCM family.</text>
</comment>
<evidence type="ECO:0000259" key="6">
    <source>
        <dbReference type="PROSITE" id="PS50051"/>
    </source>
</evidence>
<dbReference type="GO" id="GO:0000727">
    <property type="term" value="P:double-strand break repair via break-induced replication"/>
    <property type="evidence" value="ECO:0007669"/>
    <property type="project" value="TreeGrafter"/>
</dbReference>
<keyword evidence="2 4" id="KW-0067">ATP-binding</keyword>
<evidence type="ECO:0000256" key="3">
    <source>
        <dbReference type="ARBA" id="ARBA00023125"/>
    </source>
</evidence>
<accession>A0A9W5T9D8</accession>
<dbReference type="GO" id="GO:0005634">
    <property type="term" value="C:nucleus"/>
    <property type="evidence" value="ECO:0007669"/>
    <property type="project" value="TreeGrafter"/>
</dbReference>
<dbReference type="InterPro" id="IPR031327">
    <property type="entry name" value="MCM"/>
</dbReference>
<dbReference type="Proteomes" id="UP001057455">
    <property type="component" value="Unassembled WGS sequence"/>
</dbReference>
<dbReference type="InterPro" id="IPR012340">
    <property type="entry name" value="NA-bd_OB-fold"/>
</dbReference>
<dbReference type="Gene3D" id="2.20.28.10">
    <property type="match status" value="1"/>
</dbReference>
<dbReference type="PRINTS" id="PR01657">
    <property type="entry name" value="MCMFAMILY"/>
</dbReference>
<dbReference type="InterPro" id="IPR041562">
    <property type="entry name" value="MCM_lid"/>
</dbReference>
<dbReference type="Gene3D" id="3.40.50.300">
    <property type="entry name" value="P-loop containing nucleotide triphosphate hydrolases"/>
    <property type="match status" value="1"/>
</dbReference>
<gene>
    <name evidence="7" type="ORF">BaOVIS_013180</name>
</gene>
<dbReference type="InterPro" id="IPR033762">
    <property type="entry name" value="MCM_OB"/>
</dbReference>
<dbReference type="InterPro" id="IPR027417">
    <property type="entry name" value="P-loop_NTPase"/>
</dbReference>
<dbReference type="PANTHER" id="PTHR11630:SF46">
    <property type="entry name" value="DNA REPLICATION LICENSING FACTOR MCM3-RELATED"/>
    <property type="match status" value="1"/>
</dbReference>
<keyword evidence="1 4" id="KW-0547">Nucleotide-binding</keyword>
<evidence type="ECO:0000256" key="1">
    <source>
        <dbReference type="ARBA" id="ARBA00022741"/>
    </source>
</evidence>
<organism evidence="7 8">
    <name type="scientific">Babesia ovis</name>
    <dbReference type="NCBI Taxonomy" id="5869"/>
    <lineage>
        <taxon>Eukaryota</taxon>
        <taxon>Sar</taxon>
        <taxon>Alveolata</taxon>
        <taxon>Apicomplexa</taxon>
        <taxon>Aconoidasida</taxon>
        <taxon>Piroplasmida</taxon>
        <taxon>Babesiidae</taxon>
        <taxon>Babesia</taxon>
    </lineage>
</organism>
<keyword evidence="3 4" id="KW-0238">DNA-binding</keyword>
<dbReference type="Gene3D" id="2.40.50.140">
    <property type="entry name" value="Nucleic acid-binding proteins"/>
    <property type="match status" value="1"/>
</dbReference>
<dbReference type="GO" id="GO:0005524">
    <property type="term" value="F:ATP binding"/>
    <property type="evidence" value="ECO:0007669"/>
    <property type="project" value="UniProtKB-KW"/>
</dbReference>
<dbReference type="GO" id="GO:1902975">
    <property type="term" value="P:mitotic DNA replication initiation"/>
    <property type="evidence" value="ECO:0007669"/>
    <property type="project" value="TreeGrafter"/>
</dbReference>
<dbReference type="Pfam" id="PF17855">
    <property type="entry name" value="MCM_lid"/>
    <property type="match status" value="1"/>
</dbReference>
<dbReference type="Pfam" id="PF17207">
    <property type="entry name" value="MCM_OB"/>
    <property type="match status" value="1"/>
</dbReference>
<feature type="compositionally biased region" description="Low complexity" evidence="5">
    <location>
        <begin position="855"/>
        <end position="888"/>
    </location>
</feature>
<feature type="compositionally biased region" description="Polar residues" evidence="5">
    <location>
        <begin position="11"/>
        <end position="21"/>
    </location>
</feature>
<evidence type="ECO:0000256" key="5">
    <source>
        <dbReference type="SAM" id="MobiDB-lite"/>
    </source>
</evidence>
<feature type="region of interest" description="Disordered" evidence="5">
    <location>
        <begin position="1"/>
        <end position="21"/>
    </location>
</feature>
<dbReference type="AlphaFoldDB" id="A0A9W5T9D8"/>
<dbReference type="GO" id="GO:0006271">
    <property type="term" value="P:DNA strand elongation involved in DNA replication"/>
    <property type="evidence" value="ECO:0007669"/>
    <property type="project" value="TreeGrafter"/>
</dbReference>
<feature type="domain" description="MCM C-terminal AAA(+) ATPase" evidence="6">
    <location>
        <begin position="407"/>
        <end position="613"/>
    </location>
</feature>
<dbReference type="GO" id="GO:0003697">
    <property type="term" value="F:single-stranded DNA binding"/>
    <property type="evidence" value="ECO:0007669"/>
    <property type="project" value="TreeGrafter"/>
</dbReference>
<dbReference type="EMBL" id="BLIY01000008">
    <property type="protein sequence ID" value="GFE53914.1"/>
    <property type="molecule type" value="Genomic_DNA"/>
</dbReference>
<dbReference type="GO" id="GO:0017116">
    <property type="term" value="F:single-stranded DNA helicase activity"/>
    <property type="evidence" value="ECO:0007669"/>
    <property type="project" value="TreeGrafter"/>
</dbReference>
<dbReference type="PROSITE" id="PS50051">
    <property type="entry name" value="MCM_2"/>
    <property type="match status" value="1"/>
</dbReference>
<proteinExistence type="inferred from homology"/>
<dbReference type="SUPFAM" id="SSF50249">
    <property type="entry name" value="Nucleic acid-binding proteins"/>
    <property type="match status" value="1"/>
</dbReference>
<name>A0A9W5T9D8_BABOV</name>
<dbReference type="PANTHER" id="PTHR11630">
    <property type="entry name" value="DNA REPLICATION LICENSING FACTOR MCM FAMILY MEMBER"/>
    <property type="match status" value="1"/>
</dbReference>
<dbReference type="SMART" id="SM00350">
    <property type="entry name" value="MCM"/>
    <property type="match status" value="1"/>
</dbReference>
<feature type="compositionally biased region" description="Polar residues" evidence="5">
    <location>
        <begin position="40"/>
        <end position="61"/>
    </location>
</feature>